<evidence type="ECO:0000313" key="2">
    <source>
        <dbReference type="EMBL" id="TQV70673.1"/>
    </source>
</evidence>
<keyword evidence="1" id="KW-0732">Signal</keyword>
<reference evidence="2 3" key="1">
    <citation type="submission" date="2019-06" db="EMBL/GenBank/DDBJ databases">
        <title>Whole genome sequence for Cellvibrionaceae sp. R142.</title>
        <authorList>
            <person name="Wang G."/>
        </authorList>
    </citation>
    <scope>NUCLEOTIDE SEQUENCE [LARGE SCALE GENOMIC DNA]</scope>
    <source>
        <strain evidence="2 3">R142</strain>
    </source>
</reference>
<dbReference type="AlphaFoldDB" id="A0A545T0C2"/>
<comment type="caution">
    <text evidence="2">The sequence shown here is derived from an EMBL/GenBank/DDBJ whole genome shotgun (WGS) entry which is preliminary data.</text>
</comment>
<evidence type="ECO:0000256" key="1">
    <source>
        <dbReference type="SAM" id="SignalP"/>
    </source>
</evidence>
<feature type="chain" id="PRO_5021998990" evidence="1">
    <location>
        <begin position="20"/>
        <end position="111"/>
    </location>
</feature>
<sequence length="111" mass="12101">MKRILYFCLLSILCARSVADTIITLIPELSLNSDGKAIIVNAEPYCSDATYIYIDTTTDTGKTMYSMALSAYAANKEIHFQTGCTCGTSCSSNPQVQVFKMCSKLTGSLCR</sequence>
<protein>
    <submittedName>
        <fullName evidence="2">Uncharacterized protein</fullName>
    </submittedName>
</protein>
<dbReference type="Proteomes" id="UP000319732">
    <property type="component" value="Unassembled WGS sequence"/>
</dbReference>
<name>A0A545T0C2_9GAMM</name>
<accession>A0A545T0C2</accession>
<dbReference type="EMBL" id="VHSG01000023">
    <property type="protein sequence ID" value="TQV70673.1"/>
    <property type="molecule type" value="Genomic_DNA"/>
</dbReference>
<feature type="signal peptide" evidence="1">
    <location>
        <begin position="1"/>
        <end position="19"/>
    </location>
</feature>
<keyword evidence="3" id="KW-1185">Reference proteome</keyword>
<evidence type="ECO:0000313" key="3">
    <source>
        <dbReference type="Proteomes" id="UP000319732"/>
    </source>
</evidence>
<proteinExistence type="predicted"/>
<gene>
    <name evidence="2" type="ORF">FKG94_20285</name>
</gene>
<dbReference type="RefSeq" id="WP_142928774.1">
    <property type="nucleotide sequence ID" value="NZ_ML660101.1"/>
</dbReference>
<organism evidence="2 3">
    <name type="scientific">Exilibacterium tricleocarpae</name>
    <dbReference type="NCBI Taxonomy" id="2591008"/>
    <lineage>
        <taxon>Bacteria</taxon>
        <taxon>Pseudomonadati</taxon>
        <taxon>Pseudomonadota</taxon>
        <taxon>Gammaproteobacteria</taxon>
        <taxon>Cellvibrionales</taxon>
        <taxon>Cellvibrionaceae</taxon>
        <taxon>Exilibacterium</taxon>
    </lineage>
</organism>